<accession>A0A6C0HVC1</accession>
<evidence type="ECO:0000313" key="4">
    <source>
        <dbReference type="EMBL" id="QHT83813.1"/>
    </source>
</evidence>
<keyword evidence="2" id="KW-0547">Nucleotide-binding</keyword>
<dbReference type="GO" id="GO:0006281">
    <property type="term" value="P:DNA repair"/>
    <property type="evidence" value="ECO:0007669"/>
    <property type="project" value="TreeGrafter"/>
</dbReference>
<dbReference type="PANTHER" id="PTHR11669:SF20">
    <property type="entry name" value="REPLICATION FACTOR C SUBUNIT 4"/>
    <property type="match status" value="1"/>
</dbReference>
<dbReference type="GO" id="GO:0003689">
    <property type="term" value="F:DNA clamp loader activity"/>
    <property type="evidence" value="ECO:0007669"/>
    <property type="project" value="TreeGrafter"/>
</dbReference>
<dbReference type="GO" id="GO:0005663">
    <property type="term" value="C:DNA replication factor C complex"/>
    <property type="evidence" value="ECO:0007669"/>
    <property type="project" value="TreeGrafter"/>
</dbReference>
<evidence type="ECO:0000256" key="1">
    <source>
        <dbReference type="ARBA" id="ARBA00022705"/>
    </source>
</evidence>
<organism evidence="4">
    <name type="scientific">viral metagenome</name>
    <dbReference type="NCBI Taxonomy" id="1070528"/>
    <lineage>
        <taxon>unclassified sequences</taxon>
        <taxon>metagenomes</taxon>
        <taxon>organismal metagenomes</taxon>
    </lineage>
</organism>
<keyword evidence="1" id="KW-0235">DNA replication</keyword>
<sequence length="289" mass="34257">MQNKMIYKIENDIQEKQNQLLLIHQDIISKLDYFHKQNKIPHIIFHGNSGSGKRTIVDQFLHKIYQNDKQKIKTNVMVVNCAQGKGIKFIREELKFFAKTNIQSNNGVIFKTIVLINAEYLTIDAQSALRRCIELFSYNTRFFIIVENKNKLLNPILSRFCEIYVPEYVENGEIKNLHKYSINRDFSIQITEEQTNYMEEKMENLFSEETDHKKLVEVSTELYEKGLSCLDLINWIESSEKIDTIDKSTYCICYDNIKAEYRCEKTLILYMLDFIFLRSNKDVKCMMEL</sequence>
<dbReference type="InterPro" id="IPR050238">
    <property type="entry name" value="DNA_Rep/Repair_Clamp_Loader"/>
</dbReference>
<protein>
    <submittedName>
        <fullName evidence="4">Uncharacterized protein</fullName>
    </submittedName>
</protein>
<dbReference type="EMBL" id="MN740012">
    <property type="protein sequence ID" value="QHT83813.1"/>
    <property type="molecule type" value="Genomic_DNA"/>
</dbReference>
<reference evidence="4" key="1">
    <citation type="journal article" date="2020" name="Nature">
        <title>Giant virus diversity and host interactions through global metagenomics.</title>
        <authorList>
            <person name="Schulz F."/>
            <person name="Roux S."/>
            <person name="Paez-Espino D."/>
            <person name="Jungbluth S."/>
            <person name="Walsh D.A."/>
            <person name="Denef V.J."/>
            <person name="McMahon K.D."/>
            <person name="Konstantinidis K.T."/>
            <person name="Eloe-Fadrosh E.A."/>
            <person name="Kyrpides N.C."/>
            <person name="Woyke T."/>
        </authorList>
    </citation>
    <scope>NUCLEOTIDE SEQUENCE</scope>
    <source>
        <strain evidence="4">GVMAG-M-3300023184-168</strain>
    </source>
</reference>
<keyword evidence="3" id="KW-0067">ATP-binding</keyword>
<dbReference type="AlphaFoldDB" id="A0A6C0HVC1"/>
<evidence type="ECO:0000256" key="3">
    <source>
        <dbReference type="ARBA" id="ARBA00022840"/>
    </source>
</evidence>
<dbReference type="SUPFAM" id="SSF52540">
    <property type="entry name" value="P-loop containing nucleoside triphosphate hydrolases"/>
    <property type="match status" value="1"/>
</dbReference>
<dbReference type="Gene3D" id="3.40.50.300">
    <property type="entry name" value="P-loop containing nucleotide triphosphate hydrolases"/>
    <property type="match status" value="1"/>
</dbReference>
<name>A0A6C0HVC1_9ZZZZ</name>
<dbReference type="PANTHER" id="PTHR11669">
    <property type="entry name" value="REPLICATION FACTOR C / DNA POLYMERASE III GAMMA-TAU SUBUNIT"/>
    <property type="match status" value="1"/>
</dbReference>
<proteinExistence type="predicted"/>
<dbReference type="GO" id="GO:0006261">
    <property type="term" value="P:DNA-templated DNA replication"/>
    <property type="evidence" value="ECO:0007669"/>
    <property type="project" value="TreeGrafter"/>
</dbReference>
<evidence type="ECO:0000256" key="2">
    <source>
        <dbReference type="ARBA" id="ARBA00022741"/>
    </source>
</evidence>
<dbReference type="InterPro" id="IPR027417">
    <property type="entry name" value="P-loop_NTPase"/>
</dbReference>
<dbReference type="GO" id="GO:0005524">
    <property type="term" value="F:ATP binding"/>
    <property type="evidence" value="ECO:0007669"/>
    <property type="project" value="UniProtKB-KW"/>
</dbReference>